<feature type="domain" description="C2H2-type" evidence="10">
    <location>
        <begin position="437"/>
        <end position="467"/>
    </location>
</feature>
<feature type="compositionally biased region" description="Low complexity" evidence="9">
    <location>
        <begin position="287"/>
        <end position="301"/>
    </location>
</feature>
<protein>
    <recommendedName>
        <fullName evidence="2">PHD finger protein 20-like protein 1</fullName>
    </recommendedName>
</protein>
<dbReference type="PROSITE" id="PS01359">
    <property type="entry name" value="ZF_PHD_1"/>
    <property type="match status" value="1"/>
</dbReference>
<dbReference type="EMBL" id="JAINUF010000021">
    <property type="protein sequence ID" value="KAJ8334152.1"/>
    <property type="molecule type" value="Genomic_DNA"/>
</dbReference>
<dbReference type="SUPFAM" id="SSF57903">
    <property type="entry name" value="FYVE/PHD zinc finger"/>
    <property type="match status" value="1"/>
</dbReference>
<dbReference type="InterPro" id="IPR014002">
    <property type="entry name" value="Agenet_dom_plant"/>
</dbReference>
<dbReference type="GO" id="GO:0008270">
    <property type="term" value="F:zinc ion binding"/>
    <property type="evidence" value="ECO:0007669"/>
    <property type="project" value="UniProtKB-KW"/>
</dbReference>
<dbReference type="Proteomes" id="UP001152622">
    <property type="component" value="Chromosome 21"/>
</dbReference>
<dbReference type="Pfam" id="PF20826">
    <property type="entry name" value="PHD_5"/>
    <property type="match status" value="1"/>
</dbReference>
<keyword evidence="12" id="KW-1185">Reference proteome</keyword>
<keyword evidence="3" id="KW-0479">Metal-binding</keyword>
<evidence type="ECO:0000313" key="11">
    <source>
        <dbReference type="EMBL" id="KAJ8334152.1"/>
    </source>
</evidence>
<dbReference type="InterPro" id="IPR002999">
    <property type="entry name" value="Tudor"/>
</dbReference>
<feature type="region of interest" description="Disordered" evidence="9">
    <location>
        <begin position="467"/>
        <end position="561"/>
    </location>
</feature>
<evidence type="ECO:0000259" key="10">
    <source>
        <dbReference type="PROSITE" id="PS50157"/>
    </source>
</evidence>
<dbReference type="InterPro" id="IPR013083">
    <property type="entry name" value="Znf_RING/FYVE/PHD"/>
</dbReference>
<evidence type="ECO:0000256" key="7">
    <source>
        <dbReference type="ARBA" id="ARBA00023242"/>
    </source>
</evidence>
<name>A0A9Q1E8I1_SYNKA</name>
<organism evidence="11 12">
    <name type="scientific">Synaphobranchus kaupii</name>
    <name type="common">Kaup's arrowtooth eel</name>
    <dbReference type="NCBI Taxonomy" id="118154"/>
    <lineage>
        <taxon>Eukaryota</taxon>
        <taxon>Metazoa</taxon>
        <taxon>Chordata</taxon>
        <taxon>Craniata</taxon>
        <taxon>Vertebrata</taxon>
        <taxon>Euteleostomi</taxon>
        <taxon>Actinopterygii</taxon>
        <taxon>Neopterygii</taxon>
        <taxon>Teleostei</taxon>
        <taxon>Anguilliformes</taxon>
        <taxon>Synaphobranchidae</taxon>
        <taxon>Synaphobranchus</taxon>
    </lineage>
</organism>
<dbReference type="InterPro" id="IPR011011">
    <property type="entry name" value="Znf_FYVE_PHD"/>
</dbReference>
<feature type="compositionally biased region" description="Pro residues" evidence="9">
    <location>
        <begin position="362"/>
        <end position="371"/>
    </location>
</feature>
<feature type="region of interest" description="Disordered" evidence="9">
    <location>
        <begin position="603"/>
        <end position="642"/>
    </location>
</feature>
<dbReference type="InterPro" id="IPR047405">
    <property type="entry name" value="Tudor_PHF20L1"/>
</dbReference>
<dbReference type="Gene3D" id="2.30.30.140">
    <property type="match status" value="2"/>
</dbReference>
<feature type="region of interest" description="Disordered" evidence="9">
    <location>
        <begin position="176"/>
        <end position="430"/>
    </location>
</feature>
<dbReference type="Gene3D" id="3.30.40.10">
    <property type="entry name" value="Zinc/RING finger domain, C3HC4 (zinc finger)"/>
    <property type="match status" value="1"/>
</dbReference>
<dbReference type="CDD" id="cd20104">
    <property type="entry name" value="MBT_PHF20L1-like"/>
    <property type="match status" value="1"/>
</dbReference>
<dbReference type="OrthoDB" id="161570at2759"/>
<feature type="compositionally biased region" description="Low complexity" evidence="9">
    <location>
        <begin position="477"/>
        <end position="488"/>
    </location>
</feature>
<dbReference type="SMART" id="SM00743">
    <property type="entry name" value="Agenet"/>
    <property type="match status" value="2"/>
</dbReference>
<dbReference type="GO" id="GO:0005654">
    <property type="term" value="C:nucleoplasm"/>
    <property type="evidence" value="ECO:0007669"/>
    <property type="project" value="UniProtKB-ARBA"/>
</dbReference>
<dbReference type="InterPro" id="IPR043449">
    <property type="entry name" value="PHF20-like"/>
</dbReference>
<feature type="compositionally biased region" description="Basic residues" evidence="9">
    <location>
        <begin position="625"/>
        <end position="639"/>
    </location>
</feature>
<keyword evidence="6" id="KW-0862">Zinc</keyword>
<proteinExistence type="predicted"/>
<dbReference type="GO" id="GO:0044545">
    <property type="term" value="C:NSL complex"/>
    <property type="evidence" value="ECO:0007669"/>
    <property type="project" value="TreeGrafter"/>
</dbReference>
<dbReference type="AlphaFoldDB" id="A0A9Q1E8I1"/>
<evidence type="ECO:0000256" key="5">
    <source>
        <dbReference type="ARBA" id="ARBA00022771"/>
    </source>
</evidence>
<dbReference type="InterPro" id="IPR040477">
    <property type="entry name" value="KDM4-like_Tudor"/>
</dbReference>
<feature type="compositionally biased region" description="Basic residues" evidence="9">
    <location>
        <begin position="528"/>
        <end position="538"/>
    </location>
</feature>
<dbReference type="Pfam" id="PF18104">
    <property type="entry name" value="Tudor_2"/>
    <property type="match status" value="1"/>
</dbReference>
<evidence type="ECO:0000256" key="2">
    <source>
        <dbReference type="ARBA" id="ARBA00014842"/>
    </source>
</evidence>
<evidence type="ECO:0000256" key="6">
    <source>
        <dbReference type="ARBA" id="ARBA00022833"/>
    </source>
</evidence>
<feature type="compositionally biased region" description="Basic and acidic residues" evidence="9">
    <location>
        <begin position="251"/>
        <end position="273"/>
    </location>
</feature>
<dbReference type="FunFam" id="2.30.30.140:FF:000049">
    <property type="entry name" value="PHD finger protein 20 (Predicted)"/>
    <property type="match status" value="1"/>
</dbReference>
<feature type="compositionally biased region" description="Basic and acidic residues" evidence="9">
    <location>
        <begin position="606"/>
        <end position="624"/>
    </location>
</feature>
<evidence type="ECO:0000313" key="12">
    <source>
        <dbReference type="Proteomes" id="UP001152622"/>
    </source>
</evidence>
<feature type="region of interest" description="Disordered" evidence="9">
    <location>
        <begin position="926"/>
        <end position="965"/>
    </location>
</feature>
<sequence length="1109" mass="124632">MSKKPPNRPGIIFEIGARVEAQDYIQKWYPSQIEKIDFEEGKLLVHFERWSHRYDEWIFWDSSRLRPLERPALRKEGLKDEEEMSDLSSGEEVLARWTDCRYYPAKIQSVHKEGTYTVQFYDGVIRCMKRMHIKSMPEDVKGQKVRANRELLNLFQQFCLCQQDWIALVRAATSAAKRKQCPGAEGNKDKRDGRSGDEADTPPTDEASGDEETDSPGKSDLPKELKAKRERAKLGSSLTPRRAHLNKVSIAKKEDETLLKEEKGNAPGTHEEGSCVGTEGHRKAGMQQRSSATASTSQSNQPKQGRVEAVSSRCQPMATPTTAAGRRLPEPTAPPSTGPDSSLPSVEKPEPPTRPREDVPTVFPPPPPQPPVTERAKQTERALSSQMPVGWKATPPTADLKGAARTPKLNKHSREPIMNTIKLEDPTSPHDLDHNKFKCQVLGCSKAFRKAKLLDYHLKYYHNADKEAESEMGSPNRAARTRTTSASTPCATHPEAPSNKRRRSVSTSASVYPPEHPVYPDSIGVRMKPPKLGKKKRSSASISSEGTEDSLPPPLPPRNKSFESLHDKILKKVIEKDNHPDPGLIRLEKKVKLEEKCQPAAYFTGKRKEKDRERKEKKERDPFKLKQKKKKKKKKKSKQHSYAGFQDSALSFLERGSSPLSRASSGTFTIRSGAAPCRRAPFQYPRAILSVDLTGENLSDVEFLEDSSTESLLLSGDEYGQDLDSLTMEDFQEEGDAAEIVRCICQTQEENGFMIQCEECMCWQHSVCMGLPEDCLPEQYTCYICRDPPGQRWSAKYRHDKDWLNRGHLYGLSFLSENYSHQNAKKIVSAHQLLADVFSVKEVLHGLQLKMGVLQNKHNPNLHLWAQSWVNLDEDEPMGGRPARAFFQERLADEPSHNANPDAYIASEHSYQKPSNLGLDPWPVADPLGMEGEEVPETEADAPTSRTERTAVGVSGCPALNSSESSEQARNRLQWKTNLLAHIEDVQNQVAVRMDLIERELDVLESWMDFTGELEPPDPLARLPQLKLRIKRLLTDLAKERHSATLGHPALRLAPGCQRTPGELIARTSHSRAVGDMVADTSRDFTTTSSKYMGPIMGHDRWGQEIPET</sequence>
<keyword evidence="7" id="KW-0539">Nucleus</keyword>
<keyword evidence="4" id="KW-0677">Repeat</keyword>
<comment type="subcellular location">
    <subcellularLocation>
        <location evidence="1">Nucleus</location>
    </subcellularLocation>
</comment>
<accession>A0A9Q1E8I1</accession>
<evidence type="ECO:0000256" key="1">
    <source>
        <dbReference type="ARBA" id="ARBA00004123"/>
    </source>
</evidence>
<dbReference type="SMART" id="SM00333">
    <property type="entry name" value="TUDOR"/>
    <property type="match status" value="2"/>
</dbReference>
<reference evidence="11" key="1">
    <citation type="journal article" date="2023" name="Science">
        <title>Genome structures resolve the early diversification of teleost fishes.</title>
        <authorList>
            <person name="Parey E."/>
            <person name="Louis A."/>
            <person name="Montfort J."/>
            <person name="Bouchez O."/>
            <person name="Roques C."/>
            <person name="Iampietro C."/>
            <person name="Lluch J."/>
            <person name="Castinel A."/>
            <person name="Donnadieu C."/>
            <person name="Desvignes T."/>
            <person name="Floi Bucao C."/>
            <person name="Jouanno E."/>
            <person name="Wen M."/>
            <person name="Mejri S."/>
            <person name="Dirks R."/>
            <person name="Jansen H."/>
            <person name="Henkel C."/>
            <person name="Chen W.J."/>
            <person name="Zahm M."/>
            <person name="Cabau C."/>
            <person name="Klopp C."/>
            <person name="Thompson A.W."/>
            <person name="Robinson-Rechavi M."/>
            <person name="Braasch I."/>
            <person name="Lecointre G."/>
            <person name="Bobe J."/>
            <person name="Postlethwait J.H."/>
            <person name="Berthelot C."/>
            <person name="Roest Crollius H."/>
            <person name="Guiguen Y."/>
        </authorList>
    </citation>
    <scope>NUCLEOTIDE SEQUENCE</scope>
    <source>
        <strain evidence="11">WJC10195</strain>
    </source>
</reference>
<evidence type="ECO:0000256" key="4">
    <source>
        <dbReference type="ARBA" id="ARBA00022737"/>
    </source>
</evidence>
<feature type="compositionally biased region" description="Basic and acidic residues" evidence="9">
    <location>
        <begin position="347"/>
        <end position="359"/>
    </location>
</feature>
<feature type="compositionally biased region" description="Polar residues" evidence="9">
    <location>
        <begin position="312"/>
        <end position="322"/>
    </location>
</feature>
<dbReference type="PROSITE" id="PS00028">
    <property type="entry name" value="ZINC_FINGER_C2H2_1"/>
    <property type="match status" value="1"/>
</dbReference>
<dbReference type="SMART" id="SM00249">
    <property type="entry name" value="PHD"/>
    <property type="match status" value="1"/>
</dbReference>
<dbReference type="CDD" id="cd20454">
    <property type="entry name" value="Tudor_PHF20L1"/>
    <property type="match status" value="1"/>
</dbReference>
<evidence type="ECO:0000256" key="8">
    <source>
        <dbReference type="PROSITE-ProRule" id="PRU00042"/>
    </source>
</evidence>
<evidence type="ECO:0000256" key="3">
    <source>
        <dbReference type="ARBA" id="ARBA00022723"/>
    </source>
</evidence>
<gene>
    <name evidence="11" type="ORF">SKAU_G00397910</name>
</gene>
<dbReference type="InterPro" id="IPR001965">
    <property type="entry name" value="Znf_PHD"/>
</dbReference>
<evidence type="ECO:0000256" key="9">
    <source>
        <dbReference type="SAM" id="MobiDB-lite"/>
    </source>
</evidence>
<feature type="compositionally biased region" description="Acidic residues" evidence="9">
    <location>
        <begin position="931"/>
        <end position="940"/>
    </location>
</feature>
<dbReference type="PROSITE" id="PS50157">
    <property type="entry name" value="ZINC_FINGER_C2H2_2"/>
    <property type="match status" value="1"/>
</dbReference>
<dbReference type="PANTHER" id="PTHR15856">
    <property type="entry name" value="PHD FINGER PROTEIN 20-RELATED"/>
    <property type="match status" value="1"/>
</dbReference>
<dbReference type="SUPFAM" id="SSF63748">
    <property type="entry name" value="Tudor/PWWP/MBT"/>
    <property type="match status" value="2"/>
</dbReference>
<feature type="compositionally biased region" description="Basic and acidic residues" evidence="9">
    <location>
        <begin position="215"/>
        <end position="227"/>
    </location>
</feature>
<feature type="compositionally biased region" description="Basic and acidic residues" evidence="9">
    <location>
        <begin position="186"/>
        <end position="197"/>
    </location>
</feature>
<dbReference type="InterPro" id="IPR019786">
    <property type="entry name" value="Zinc_finger_PHD-type_CS"/>
</dbReference>
<dbReference type="PANTHER" id="PTHR15856:SF26">
    <property type="entry name" value="PHD FINGER PROTEIN 20-LIKE PROTEIN 1"/>
    <property type="match status" value="1"/>
</dbReference>
<comment type="caution">
    <text evidence="11">The sequence shown here is derived from an EMBL/GenBank/DDBJ whole genome shotgun (WGS) entry which is preliminary data.</text>
</comment>
<keyword evidence="5 8" id="KW-0863">Zinc-finger</keyword>
<dbReference type="GO" id="GO:0006357">
    <property type="term" value="P:regulation of transcription by RNA polymerase II"/>
    <property type="evidence" value="ECO:0007669"/>
    <property type="project" value="TreeGrafter"/>
</dbReference>
<dbReference type="InterPro" id="IPR013087">
    <property type="entry name" value="Znf_C2H2_type"/>
</dbReference>